<feature type="compositionally biased region" description="Basic and acidic residues" evidence="1">
    <location>
        <begin position="35"/>
        <end position="64"/>
    </location>
</feature>
<evidence type="ECO:0000256" key="1">
    <source>
        <dbReference type="SAM" id="MobiDB-lite"/>
    </source>
</evidence>
<feature type="signal peptide" evidence="2">
    <location>
        <begin position="1"/>
        <end position="25"/>
    </location>
</feature>
<evidence type="ECO:0000256" key="2">
    <source>
        <dbReference type="SAM" id="SignalP"/>
    </source>
</evidence>
<reference evidence="3 4" key="1">
    <citation type="journal article" date="2023" name="PLoS ONE">
        <title>Complete genome assembly of Hawai'i environmental nontuberculous mycobacteria reveals unexpected co-isolation with methylobacteria.</title>
        <authorList>
            <person name="Hendrix J."/>
            <person name="Epperson L.E."/>
            <person name="Tong E.I."/>
            <person name="Chan Y.L."/>
            <person name="Hasan N.A."/>
            <person name="Dawrs S.N."/>
            <person name="Norton G.J."/>
            <person name="Virdi R."/>
            <person name="Crooks J.L."/>
            <person name="Chan E.D."/>
            <person name="Honda J.R."/>
            <person name="Strong M."/>
        </authorList>
    </citation>
    <scope>NUCLEOTIDE SEQUENCE [LARGE SCALE GENOMIC DNA]</scope>
    <source>
        <strain evidence="3 4">NJH_HI04-1</strain>
    </source>
</reference>
<feature type="chain" id="PRO_5045098945" evidence="2">
    <location>
        <begin position="26"/>
        <end position="98"/>
    </location>
</feature>
<comment type="caution">
    <text evidence="3">The sequence shown here is derived from an EMBL/GenBank/DDBJ whole genome shotgun (WGS) entry which is preliminary data.</text>
</comment>
<evidence type="ECO:0000313" key="4">
    <source>
        <dbReference type="Proteomes" id="UP001407347"/>
    </source>
</evidence>
<keyword evidence="2" id="KW-0732">Signal</keyword>
<proteinExistence type="predicted"/>
<dbReference type="RefSeq" id="WP_346013831.1">
    <property type="nucleotide sequence ID" value="NZ_JAQYXP010000007.1"/>
</dbReference>
<accession>A0ABV0A7W8</accession>
<dbReference type="EMBL" id="JAQYXP010000007">
    <property type="protein sequence ID" value="MEN3238765.1"/>
    <property type="molecule type" value="Genomic_DNA"/>
</dbReference>
<feature type="region of interest" description="Disordered" evidence="1">
    <location>
        <begin position="27"/>
        <end position="72"/>
    </location>
</feature>
<protein>
    <submittedName>
        <fullName evidence="3">Uncharacterized protein</fullName>
    </submittedName>
</protein>
<evidence type="ECO:0000313" key="3">
    <source>
        <dbReference type="EMBL" id="MEN3238765.1"/>
    </source>
</evidence>
<gene>
    <name evidence="3" type="ORF">PUR29_35595</name>
</gene>
<dbReference type="Proteomes" id="UP001407347">
    <property type="component" value="Unassembled WGS sequence"/>
</dbReference>
<keyword evidence="4" id="KW-1185">Reference proteome</keyword>
<name>A0ABV0A7W8_9HYPH</name>
<organism evidence="3 4">
    <name type="scientific">Methylobacterium ajmalii</name>
    <dbReference type="NCBI Taxonomy" id="2738439"/>
    <lineage>
        <taxon>Bacteria</taxon>
        <taxon>Pseudomonadati</taxon>
        <taxon>Pseudomonadota</taxon>
        <taxon>Alphaproteobacteria</taxon>
        <taxon>Hyphomicrobiales</taxon>
        <taxon>Methylobacteriaceae</taxon>
        <taxon>Methylobacterium</taxon>
    </lineage>
</organism>
<sequence>MQQRIKVALTLATMAIHIAVISSMAAETARANPANHEDEKRNRSRFEYHDGRAEEKRPYRRPDLDADPTNLKLEEMRERINRLEERLELLEHNSIHSK</sequence>